<dbReference type="RefSeq" id="WP_062627764.1">
    <property type="nucleotide sequence ID" value="NZ_AP018738.1"/>
</dbReference>
<proteinExistence type="predicted"/>
<dbReference type="Proteomes" id="UP000033070">
    <property type="component" value="Chromosome"/>
</dbReference>
<reference evidence="1 2" key="1">
    <citation type="submission" date="2018-06" db="EMBL/GenBank/DDBJ databases">
        <title>OYT1 Genome Sequencing.</title>
        <authorList>
            <person name="Kato S."/>
            <person name="Itoh T."/>
            <person name="Ohkuma M."/>
        </authorList>
    </citation>
    <scope>NUCLEOTIDE SEQUENCE [LARGE SCALE GENOMIC DNA]</scope>
    <source>
        <strain evidence="1 2">OYT1</strain>
    </source>
</reference>
<accession>A0A2Z6GCE3</accession>
<evidence type="ECO:0008006" key="3">
    <source>
        <dbReference type="Google" id="ProtNLM"/>
    </source>
</evidence>
<evidence type="ECO:0000313" key="2">
    <source>
        <dbReference type="Proteomes" id="UP000033070"/>
    </source>
</evidence>
<dbReference type="STRING" id="1188319.OYT1_02676"/>
<gene>
    <name evidence="1" type="ORF">OYT1_ch1631</name>
</gene>
<dbReference type="InterPro" id="IPR026365">
    <property type="entry name" value="BcepMu_gp16"/>
</dbReference>
<dbReference type="EMBL" id="AP018738">
    <property type="protein sequence ID" value="BBE51178.1"/>
    <property type="molecule type" value="Genomic_DNA"/>
</dbReference>
<dbReference type="NCBIfam" id="TIGR04111">
    <property type="entry name" value="BcepMu_gp16"/>
    <property type="match status" value="1"/>
</dbReference>
<protein>
    <recommendedName>
        <fullName evidence="3">DNA-binding protein</fullName>
    </recommendedName>
</protein>
<evidence type="ECO:0000313" key="1">
    <source>
        <dbReference type="EMBL" id="BBE51178.1"/>
    </source>
</evidence>
<dbReference type="AlphaFoldDB" id="A0A2Z6GCE3"/>
<name>A0A2Z6GCE3_9PROT</name>
<dbReference type="OrthoDB" id="5679056at2"/>
<sequence>MEKHSTAQLKTAAEANADLKRKGIAITVWARAHGLKIWAVRDVLRGHHQMLRGDGHKAAVLLGMKEGEIVDLPTPPRRAANTANHQGA</sequence>
<dbReference type="KEGG" id="fam:OYT1_ch1631"/>
<organism evidence="1 2">
    <name type="scientific">Ferriphaselus amnicola</name>
    <dbReference type="NCBI Taxonomy" id="1188319"/>
    <lineage>
        <taxon>Bacteria</taxon>
        <taxon>Pseudomonadati</taxon>
        <taxon>Pseudomonadota</taxon>
        <taxon>Betaproteobacteria</taxon>
        <taxon>Nitrosomonadales</taxon>
        <taxon>Gallionellaceae</taxon>
        <taxon>Ferriphaselus</taxon>
    </lineage>
</organism>
<keyword evidence="2" id="KW-1185">Reference proteome</keyword>